<reference evidence="3 4" key="1">
    <citation type="submission" date="2017-08" db="EMBL/GenBank/DDBJ databases">
        <title>Acidophilic green algal genome provides insights into adaptation to an acidic environment.</title>
        <authorList>
            <person name="Hirooka S."/>
            <person name="Hirose Y."/>
            <person name="Kanesaki Y."/>
            <person name="Higuchi S."/>
            <person name="Fujiwara T."/>
            <person name="Onuma R."/>
            <person name="Era A."/>
            <person name="Ohbayashi R."/>
            <person name="Uzuka A."/>
            <person name="Nozaki H."/>
            <person name="Yoshikawa H."/>
            <person name="Miyagishima S.Y."/>
        </authorList>
    </citation>
    <scope>NUCLEOTIDE SEQUENCE [LARGE SCALE GENOMIC DNA]</scope>
    <source>
        <strain evidence="3 4">NIES-2499</strain>
    </source>
</reference>
<dbReference type="InterPro" id="IPR000182">
    <property type="entry name" value="GNAT_dom"/>
</dbReference>
<keyword evidence="4" id="KW-1185">Reference proteome</keyword>
<keyword evidence="1" id="KW-0812">Transmembrane</keyword>
<dbReference type="AlphaFoldDB" id="A0A250WW16"/>
<gene>
    <name evidence="3" type="ORF">CEUSTIGMA_g2345.t1</name>
</gene>
<keyword evidence="1" id="KW-1133">Transmembrane helix</keyword>
<dbReference type="PANTHER" id="PTHR47542:SF2">
    <property type="entry name" value="ACYL-COA N-ACYLTRANSFERASES (NAT) SUPERFAMILY PROTEIN"/>
    <property type="match status" value="1"/>
</dbReference>
<dbReference type="Gene3D" id="3.40.630.30">
    <property type="match status" value="1"/>
</dbReference>
<dbReference type="OrthoDB" id="41532at2759"/>
<sequence>MTINFHVLDAKDTSHLNEVKQLEKSLFKKSDVWSPVQILGYAFLTFTSVNVHISKIAVRESYRRLGVATGLIREGLKIATSRQRCLTASLHVNPGNTPAMSLYESLGFKLDGQLHDYYGQGKPALKMILDLLDNSSFPI</sequence>
<evidence type="ECO:0000313" key="4">
    <source>
        <dbReference type="Proteomes" id="UP000232323"/>
    </source>
</evidence>
<dbReference type="Pfam" id="PF00583">
    <property type="entry name" value="Acetyltransf_1"/>
    <property type="match status" value="1"/>
</dbReference>
<dbReference type="Proteomes" id="UP000232323">
    <property type="component" value="Unassembled WGS sequence"/>
</dbReference>
<dbReference type="STRING" id="1157962.A0A250WW16"/>
<comment type="caution">
    <text evidence="3">The sequence shown here is derived from an EMBL/GenBank/DDBJ whole genome shotgun (WGS) entry which is preliminary data.</text>
</comment>
<dbReference type="PANTHER" id="PTHR47542">
    <property type="entry name" value="ACYL-COA N-ACYLTRANSFERASES (NAT) SUPERFAMILY PROTEIN"/>
    <property type="match status" value="1"/>
</dbReference>
<dbReference type="SUPFAM" id="SSF55729">
    <property type="entry name" value="Acyl-CoA N-acyltransferases (Nat)"/>
    <property type="match status" value="1"/>
</dbReference>
<accession>A0A250WW16</accession>
<evidence type="ECO:0000313" key="3">
    <source>
        <dbReference type="EMBL" id="GAX74899.1"/>
    </source>
</evidence>
<evidence type="ECO:0000256" key="1">
    <source>
        <dbReference type="SAM" id="Phobius"/>
    </source>
</evidence>
<evidence type="ECO:0000259" key="2">
    <source>
        <dbReference type="PROSITE" id="PS51186"/>
    </source>
</evidence>
<dbReference type="PROSITE" id="PS51186">
    <property type="entry name" value="GNAT"/>
    <property type="match status" value="1"/>
</dbReference>
<dbReference type="InterPro" id="IPR016181">
    <property type="entry name" value="Acyl_CoA_acyltransferase"/>
</dbReference>
<organism evidence="3 4">
    <name type="scientific">Chlamydomonas eustigma</name>
    <dbReference type="NCBI Taxonomy" id="1157962"/>
    <lineage>
        <taxon>Eukaryota</taxon>
        <taxon>Viridiplantae</taxon>
        <taxon>Chlorophyta</taxon>
        <taxon>core chlorophytes</taxon>
        <taxon>Chlorophyceae</taxon>
        <taxon>CS clade</taxon>
        <taxon>Chlamydomonadales</taxon>
        <taxon>Chlamydomonadaceae</taxon>
        <taxon>Chlamydomonas</taxon>
    </lineage>
</organism>
<proteinExistence type="predicted"/>
<dbReference type="CDD" id="cd04301">
    <property type="entry name" value="NAT_SF"/>
    <property type="match status" value="1"/>
</dbReference>
<name>A0A250WW16_9CHLO</name>
<feature type="transmembrane region" description="Helical" evidence="1">
    <location>
        <begin position="32"/>
        <end position="53"/>
    </location>
</feature>
<feature type="domain" description="N-acetyltransferase" evidence="2">
    <location>
        <begin position="1"/>
        <end position="132"/>
    </location>
</feature>
<protein>
    <recommendedName>
        <fullName evidence="2">N-acetyltransferase domain-containing protein</fullName>
    </recommendedName>
</protein>
<keyword evidence="1" id="KW-0472">Membrane</keyword>
<dbReference type="GO" id="GO:0016747">
    <property type="term" value="F:acyltransferase activity, transferring groups other than amino-acyl groups"/>
    <property type="evidence" value="ECO:0007669"/>
    <property type="project" value="InterPro"/>
</dbReference>
<dbReference type="EMBL" id="BEGY01000009">
    <property type="protein sequence ID" value="GAX74899.1"/>
    <property type="molecule type" value="Genomic_DNA"/>
</dbReference>